<dbReference type="Proteomes" id="UP000562027">
    <property type="component" value="Unassembled WGS sequence"/>
</dbReference>
<sequence length="133" mass="14374">MGEEQRSSQAQQTEPGLCASLRRLGQHGLELLQNRVELVSIELEAEKLRLFAALAQTLMALLLAIAGLGLLSAGLLLLSPEAWRWLCALLMAAAYFALAWYCWNKASRSLSQKGGAFAGSMAELARDRAALGD</sequence>
<feature type="transmembrane region" description="Helical" evidence="1">
    <location>
        <begin position="82"/>
        <end position="103"/>
    </location>
</feature>
<proteinExistence type="predicted"/>
<keyword evidence="1" id="KW-1133">Transmembrane helix</keyword>
<reference evidence="2 3" key="1">
    <citation type="submission" date="2020-08" db="EMBL/GenBank/DDBJ databases">
        <title>Functional genomics of gut bacteria from endangered species of beetles.</title>
        <authorList>
            <person name="Carlos-Shanley C."/>
        </authorList>
    </citation>
    <scope>NUCLEOTIDE SEQUENCE [LARGE SCALE GENOMIC DNA]</scope>
    <source>
        <strain evidence="2 3">S00239</strain>
    </source>
</reference>
<keyword evidence="1" id="KW-0472">Membrane</keyword>
<organism evidence="2 3">
    <name type="scientific">Roseateles oligotrophus</name>
    <dbReference type="NCBI Taxonomy" id="1769250"/>
    <lineage>
        <taxon>Bacteria</taxon>
        <taxon>Pseudomonadati</taxon>
        <taxon>Pseudomonadota</taxon>
        <taxon>Betaproteobacteria</taxon>
        <taxon>Burkholderiales</taxon>
        <taxon>Sphaerotilaceae</taxon>
        <taxon>Roseateles</taxon>
    </lineage>
</organism>
<evidence type="ECO:0000256" key="1">
    <source>
        <dbReference type="SAM" id="Phobius"/>
    </source>
</evidence>
<dbReference type="RefSeq" id="WP_184301301.1">
    <property type="nucleotide sequence ID" value="NZ_JACHLP010000006.1"/>
</dbReference>
<gene>
    <name evidence="2" type="ORF">HNP55_003163</name>
</gene>
<name>A0A840LEY8_9BURK</name>
<feature type="transmembrane region" description="Helical" evidence="1">
    <location>
        <begin position="50"/>
        <end position="76"/>
    </location>
</feature>
<dbReference type="Pfam" id="PF07332">
    <property type="entry name" value="Phage_holin_3_6"/>
    <property type="match status" value="1"/>
</dbReference>
<protein>
    <submittedName>
        <fullName evidence="2">Putative membrane protein YqjE</fullName>
    </submittedName>
</protein>
<evidence type="ECO:0000313" key="3">
    <source>
        <dbReference type="Proteomes" id="UP000562027"/>
    </source>
</evidence>
<accession>A0A840LEY8</accession>
<keyword evidence="3" id="KW-1185">Reference proteome</keyword>
<keyword evidence="1" id="KW-0812">Transmembrane</keyword>
<evidence type="ECO:0000313" key="2">
    <source>
        <dbReference type="EMBL" id="MBB4844619.1"/>
    </source>
</evidence>
<comment type="caution">
    <text evidence="2">The sequence shown here is derived from an EMBL/GenBank/DDBJ whole genome shotgun (WGS) entry which is preliminary data.</text>
</comment>
<dbReference type="AlphaFoldDB" id="A0A840LEY8"/>
<dbReference type="InterPro" id="IPR009937">
    <property type="entry name" value="Phage_holin_3_6"/>
</dbReference>
<dbReference type="EMBL" id="JACHLP010000006">
    <property type="protein sequence ID" value="MBB4844619.1"/>
    <property type="molecule type" value="Genomic_DNA"/>
</dbReference>